<dbReference type="EMBL" id="BSXS01004582">
    <property type="protein sequence ID" value="GME83213.1"/>
    <property type="molecule type" value="Genomic_DNA"/>
</dbReference>
<evidence type="ECO:0000313" key="2">
    <source>
        <dbReference type="Proteomes" id="UP001165064"/>
    </source>
</evidence>
<evidence type="ECO:0000313" key="1">
    <source>
        <dbReference type="EMBL" id="GME83213.1"/>
    </source>
</evidence>
<keyword evidence="2" id="KW-1185">Reference proteome</keyword>
<sequence length="107" mass="12421">MAITKSQTTTFVTSLDQSSTVDVHSKTPSDSETETKAKHLKSISEDEPETIIINRSDKKAKEEYVKQVLKHLSVTNNRLIFARLYQWYYENRAKIHDVPLFALDKHR</sequence>
<reference evidence="1" key="1">
    <citation type="submission" date="2023-04" db="EMBL/GenBank/DDBJ databases">
        <title>Ambrosiozyma monospora NBRC 10751.</title>
        <authorList>
            <person name="Ichikawa N."/>
            <person name="Sato H."/>
            <person name="Tonouchi N."/>
        </authorList>
    </citation>
    <scope>NUCLEOTIDE SEQUENCE</scope>
    <source>
        <strain evidence="1">NBRC 10751</strain>
    </source>
</reference>
<comment type="caution">
    <text evidence="1">The sequence shown here is derived from an EMBL/GenBank/DDBJ whole genome shotgun (WGS) entry which is preliminary data.</text>
</comment>
<name>A0ACB5T8G9_AMBMO</name>
<organism evidence="1 2">
    <name type="scientific">Ambrosiozyma monospora</name>
    <name type="common">Yeast</name>
    <name type="synonym">Endomycopsis monosporus</name>
    <dbReference type="NCBI Taxonomy" id="43982"/>
    <lineage>
        <taxon>Eukaryota</taxon>
        <taxon>Fungi</taxon>
        <taxon>Dikarya</taxon>
        <taxon>Ascomycota</taxon>
        <taxon>Saccharomycotina</taxon>
        <taxon>Pichiomycetes</taxon>
        <taxon>Pichiales</taxon>
        <taxon>Pichiaceae</taxon>
        <taxon>Ambrosiozyma</taxon>
    </lineage>
</organism>
<dbReference type="Proteomes" id="UP001165064">
    <property type="component" value="Unassembled WGS sequence"/>
</dbReference>
<gene>
    <name evidence="1" type="ORF">Amon02_000602800</name>
</gene>
<proteinExistence type="predicted"/>
<accession>A0ACB5T8G9</accession>
<protein>
    <submittedName>
        <fullName evidence="1">Unnamed protein product</fullName>
    </submittedName>
</protein>